<protein>
    <submittedName>
        <fullName evidence="1">Uncharacterized protein</fullName>
    </submittedName>
</protein>
<reference evidence="1 2" key="1">
    <citation type="journal article" date="2020" name="Syst. Appl. Microbiol.">
        <title>Arthrospiribacter ruber gen. nov., sp. nov., a novel bacterium isolated from Arthrospira cultures.</title>
        <authorList>
            <person name="Waleron M."/>
            <person name="Misztak A."/>
            <person name="Waleron M.M."/>
            <person name="Furmaniak M."/>
            <person name="Mrozik A."/>
            <person name="Waleron K."/>
        </authorList>
    </citation>
    <scope>NUCLEOTIDE SEQUENCE [LARGE SCALE GENOMIC DNA]</scope>
    <source>
        <strain evidence="1 2">DPMB0001</strain>
    </source>
</reference>
<name>A0A951MAP0_9BACT</name>
<evidence type="ECO:0000313" key="2">
    <source>
        <dbReference type="Proteomes" id="UP000727490"/>
    </source>
</evidence>
<gene>
    <name evidence="1" type="ORF">EGN73_01160</name>
</gene>
<keyword evidence="2" id="KW-1185">Reference proteome</keyword>
<evidence type="ECO:0000313" key="1">
    <source>
        <dbReference type="EMBL" id="MBW3466422.1"/>
    </source>
</evidence>
<dbReference type="Proteomes" id="UP000727490">
    <property type="component" value="Unassembled WGS sequence"/>
</dbReference>
<organism evidence="1 2">
    <name type="scientific">Arthrospiribacter ruber</name>
    <dbReference type="NCBI Taxonomy" id="2487934"/>
    <lineage>
        <taxon>Bacteria</taxon>
        <taxon>Pseudomonadati</taxon>
        <taxon>Bacteroidota</taxon>
        <taxon>Cytophagia</taxon>
        <taxon>Cytophagales</taxon>
        <taxon>Cyclobacteriaceae</taxon>
        <taxon>Arthrospiribacter</taxon>
    </lineage>
</organism>
<accession>A0A951MAP0</accession>
<sequence>MDQQQIQNIDEKRFFRLPFEKNTFRLSLNTLNAHSNFRKPANFYQIEIKILSFKNELLTVSVKVPDEPKKLVYLKVTREELLVSCNFDTDQTYLSRYAYYAILGKMVYSETANFKEYYWPDFFDPNTGRSKYLKIFNDRRGFDINLKPKYPSFYKPGDTLLELQHDQEVPKAGKPLNSLPEELPITDKVMGFALADTNLSSIHSNHYPFLVPFLGILTKDRKKIKYYSPFHLSEDDSSELILSQNQKLLTNICFKMRELAPVSNVGWKDKFVPNKEELENGKKLFILWHHAYELIQSQKHLYFAYTMGLKNLKRKPNRSWMNPCEFKKERPQLVIKRIDKGDYFQIELAFKINGKLKTLYYPDLAFFVRPKSNWLHKYLLGSFNDYLLTSFFRKTCNKLAVLKPHYAGDFESFMNKLEEKYEIIDF</sequence>
<dbReference type="EMBL" id="RPHB01000001">
    <property type="protein sequence ID" value="MBW3466422.1"/>
    <property type="molecule type" value="Genomic_DNA"/>
</dbReference>
<comment type="caution">
    <text evidence="1">The sequence shown here is derived from an EMBL/GenBank/DDBJ whole genome shotgun (WGS) entry which is preliminary data.</text>
</comment>
<proteinExistence type="predicted"/>
<dbReference type="RefSeq" id="WP_219286284.1">
    <property type="nucleotide sequence ID" value="NZ_RPHB01000001.1"/>
</dbReference>
<dbReference type="AlphaFoldDB" id="A0A951MAP0"/>